<comment type="caution">
    <text evidence="4">The sequence shown here is derived from an EMBL/GenBank/DDBJ whole genome shotgun (WGS) entry which is preliminary data.</text>
</comment>
<dbReference type="EMBL" id="PDEM01000025">
    <property type="protein sequence ID" value="PHZ84265.1"/>
    <property type="molecule type" value="Genomic_DNA"/>
</dbReference>
<dbReference type="Gene3D" id="3.40.630.30">
    <property type="match status" value="1"/>
</dbReference>
<name>A0A2G4YPP3_9PROT</name>
<dbReference type="OrthoDB" id="5459937at2"/>
<dbReference type="PROSITE" id="PS51186">
    <property type="entry name" value="GNAT"/>
    <property type="match status" value="1"/>
</dbReference>
<dbReference type="InterPro" id="IPR016181">
    <property type="entry name" value="Acyl_CoA_acyltransferase"/>
</dbReference>
<dbReference type="SUPFAM" id="SSF55729">
    <property type="entry name" value="Acyl-CoA N-acyltransferases (Nat)"/>
    <property type="match status" value="1"/>
</dbReference>
<dbReference type="InParanoid" id="A0A2G4YPP3"/>
<accession>A0A2G4YPP3</accession>
<protein>
    <submittedName>
        <fullName evidence="4">Phosphinothricin acetyltransferase</fullName>
    </submittedName>
</protein>
<evidence type="ECO:0000259" key="3">
    <source>
        <dbReference type="PROSITE" id="PS51186"/>
    </source>
</evidence>
<keyword evidence="2" id="KW-0012">Acyltransferase</keyword>
<evidence type="ECO:0000313" key="5">
    <source>
        <dbReference type="Proteomes" id="UP000229730"/>
    </source>
</evidence>
<organism evidence="4 5">
    <name type="scientific">Paremcibacter congregatus</name>
    <dbReference type="NCBI Taxonomy" id="2043170"/>
    <lineage>
        <taxon>Bacteria</taxon>
        <taxon>Pseudomonadati</taxon>
        <taxon>Pseudomonadota</taxon>
        <taxon>Alphaproteobacteria</taxon>
        <taxon>Emcibacterales</taxon>
        <taxon>Emcibacteraceae</taxon>
        <taxon>Paremcibacter</taxon>
    </lineage>
</organism>
<sequence>MLTVRTFKRDDFEDICRIFQQGIDTGNATYATAVKNWPDWDASYRQDCRLVLEEGADHVVGYGVLSPFSQMHAYRGVAETSLYIDEKTRGQGAGQLLLSQLITASEQAGLWTLQAKIFPENKISIHLHEKLGFRVVGIFEKIGQLNGVWRDVAFMERRSKVVCPIV</sequence>
<dbReference type="AlphaFoldDB" id="A0A2G4YPP3"/>
<keyword evidence="1 4" id="KW-0808">Transferase</keyword>
<reference evidence="4 5" key="1">
    <citation type="submission" date="2017-10" db="EMBL/GenBank/DDBJ databases">
        <title>Frigbacter circumglobatus gen. nov. sp. nov., isolated from sediment cultured in situ.</title>
        <authorList>
            <person name="Zhao Z."/>
        </authorList>
    </citation>
    <scope>NUCLEOTIDE SEQUENCE [LARGE SCALE GENOMIC DNA]</scope>
    <source>
        <strain evidence="4 5">ZYL</strain>
    </source>
</reference>
<proteinExistence type="predicted"/>
<dbReference type="Pfam" id="PF00583">
    <property type="entry name" value="Acetyltransf_1"/>
    <property type="match status" value="1"/>
</dbReference>
<keyword evidence="5" id="KW-1185">Reference proteome</keyword>
<evidence type="ECO:0000256" key="1">
    <source>
        <dbReference type="ARBA" id="ARBA00022679"/>
    </source>
</evidence>
<dbReference type="GO" id="GO:0016747">
    <property type="term" value="F:acyltransferase activity, transferring groups other than amino-acyl groups"/>
    <property type="evidence" value="ECO:0007669"/>
    <property type="project" value="InterPro"/>
</dbReference>
<dbReference type="InterPro" id="IPR000182">
    <property type="entry name" value="GNAT_dom"/>
</dbReference>
<dbReference type="PANTHER" id="PTHR43072:SF23">
    <property type="entry name" value="UPF0039 PROTEIN C11D3.02C"/>
    <property type="match status" value="1"/>
</dbReference>
<dbReference type="PANTHER" id="PTHR43072">
    <property type="entry name" value="N-ACETYLTRANSFERASE"/>
    <property type="match status" value="1"/>
</dbReference>
<dbReference type="CDD" id="cd04301">
    <property type="entry name" value="NAT_SF"/>
    <property type="match status" value="1"/>
</dbReference>
<dbReference type="Proteomes" id="UP000229730">
    <property type="component" value="Unassembled WGS sequence"/>
</dbReference>
<evidence type="ECO:0000313" key="4">
    <source>
        <dbReference type="EMBL" id="PHZ84265.1"/>
    </source>
</evidence>
<evidence type="ECO:0000256" key="2">
    <source>
        <dbReference type="ARBA" id="ARBA00023315"/>
    </source>
</evidence>
<feature type="domain" description="N-acetyltransferase" evidence="3">
    <location>
        <begin position="2"/>
        <end position="156"/>
    </location>
</feature>
<dbReference type="RefSeq" id="WP_099474243.1">
    <property type="nucleotide sequence ID" value="NZ_CP041025.1"/>
</dbReference>
<dbReference type="FunCoup" id="A0A2G4YPP3">
    <property type="interactions" value="33"/>
</dbReference>
<gene>
    <name evidence="4" type="ORF">CRD36_13835</name>
</gene>